<comment type="caution">
    <text evidence="3">The sequence shown here is derived from an EMBL/GenBank/DDBJ whole genome shotgun (WGS) entry which is preliminary data.</text>
</comment>
<dbReference type="PANTHER" id="PTHR11002">
    <property type="entry name" value="CARBONIC ANHYDRASE"/>
    <property type="match status" value="1"/>
</dbReference>
<dbReference type="NCBIfam" id="NF011765">
    <property type="entry name" value="PRK15219.1"/>
    <property type="match status" value="1"/>
</dbReference>
<dbReference type="PROSITE" id="PS51257">
    <property type="entry name" value="PROKAR_LIPOPROTEIN"/>
    <property type="match status" value="1"/>
</dbReference>
<feature type="chain" id="PRO_5045331052" evidence="2">
    <location>
        <begin position="26"/>
        <end position="251"/>
    </location>
</feature>
<dbReference type="InterPro" id="IPR036874">
    <property type="entry name" value="Carbonic_anhydrase_sf"/>
</dbReference>
<keyword evidence="2" id="KW-0732">Signal</keyword>
<dbReference type="RefSeq" id="WP_338435659.1">
    <property type="nucleotide sequence ID" value="NZ_JAUYVH010000002.1"/>
</dbReference>
<dbReference type="PANTHER" id="PTHR11002:SF79">
    <property type="entry name" value="CARBONIC ANHYDRASE 2"/>
    <property type="match status" value="1"/>
</dbReference>
<protein>
    <submittedName>
        <fullName evidence="3">Carbonic anhydrase family protein</fullName>
    </submittedName>
</protein>
<dbReference type="Proteomes" id="UP001225596">
    <property type="component" value="Unassembled WGS sequence"/>
</dbReference>
<dbReference type="Gene3D" id="3.40.1050.10">
    <property type="entry name" value="Carbonic anhydrase"/>
    <property type="match status" value="1"/>
</dbReference>
<evidence type="ECO:0000313" key="3">
    <source>
        <dbReference type="EMBL" id="MDQ9169725.1"/>
    </source>
</evidence>
<dbReference type="InterPro" id="IPR001765">
    <property type="entry name" value="Carbonic_anhydrase"/>
</dbReference>
<dbReference type="Pfam" id="PF00484">
    <property type="entry name" value="Pro_CA"/>
    <property type="match status" value="1"/>
</dbReference>
<dbReference type="SMART" id="SM00947">
    <property type="entry name" value="Pro_CA"/>
    <property type="match status" value="1"/>
</dbReference>
<evidence type="ECO:0000256" key="1">
    <source>
        <dbReference type="ARBA" id="ARBA00006217"/>
    </source>
</evidence>
<feature type="signal peptide" evidence="2">
    <location>
        <begin position="1"/>
        <end position="25"/>
    </location>
</feature>
<gene>
    <name evidence="3" type="ORF">Q8A64_04790</name>
</gene>
<dbReference type="CDD" id="cd03378">
    <property type="entry name" value="beta_CA_cladeC"/>
    <property type="match status" value="1"/>
</dbReference>
<dbReference type="SUPFAM" id="SSF53056">
    <property type="entry name" value="beta-carbonic anhydrase, cab"/>
    <property type="match status" value="1"/>
</dbReference>
<reference evidence="3 4" key="1">
    <citation type="submission" date="2023-08" db="EMBL/GenBank/DDBJ databases">
        <title>Oxalobacteraceae gen .nov., isolated from river sludge outside the plant.</title>
        <authorList>
            <person name="Zhao S.Y."/>
        </authorList>
    </citation>
    <scope>NUCLEOTIDE SEQUENCE [LARGE SCALE GENOMIC DNA]</scope>
    <source>
        <strain evidence="3 4">R-40</strain>
    </source>
</reference>
<organism evidence="3 4">
    <name type="scientific">Keguizhuia sedimenti</name>
    <dbReference type="NCBI Taxonomy" id="3064264"/>
    <lineage>
        <taxon>Bacteria</taxon>
        <taxon>Pseudomonadati</taxon>
        <taxon>Pseudomonadota</taxon>
        <taxon>Betaproteobacteria</taxon>
        <taxon>Burkholderiales</taxon>
        <taxon>Oxalobacteraceae</taxon>
        <taxon>Keguizhuia</taxon>
    </lineage>
</organism>
<sequence length="251" mass="26480">MNKLYTASVGKLSVLALALALSACAQQPVKQAAAPAAAQSASAPLIMTKERQQKITADQALQMLKEGNARFVSDQTHDRDHPAHVKTTGKGGQYPLASIVNCIDSRTPPSLVFDKGIGDLFVASVAGNIINPDILGSLEYASKVAGTKLIVVLGHTHCGAVKGACDNVALGNLTQLLAKIRPAVDATPNTHGSDRSSKNHHFVDAVAHNNVHLTVKDIMDKSAVLREMAQKGEIKIVGAMLDVETGKVHFE</sequence>
<comment type="similarity">
    <text evidence="1">Belongs to the beta-class carbonic anhydrase family.</text>
</comment>
<evidence type="ECO:0000313" key="4">
    <source>
        <dbReference type="Proteomes" id="UP001225596"/>
    </source>
</evidence>
<proteinExistence type="inferred from homology"/>
<keyword evidence="4" id="KW-1185">Reference proteome</keyword>
<dbReference type="EMBL" id="JAUYVH010000002">
    <property type="protein sequence ID" value="MDQ9169725.1"/>
    <property type="molecule type" value="Genomic_DNA"/>
</dbReference>
<name>A0ABU1BL50_9BURK</name>
<evidence type="ECO:0000256" key="2">
    <source>
        <dbReference type="SAM" id="SignalP"/>
    </source>
</evidence>
<accession>A0ABU1BL50</accession>